<evidence type="ECO:0000313" key="2">
    <source>
        <dbReference type="EMBL" id="QTX10052.1"/>
    </source>
</evidence>
<organism evidence="2">
    <name type="scientific">Thiothrix fructosivorans</name>
    <dbReference type="NCBI Taxonomy" id="111770"/>
    <lineage>
        <taxon>Bacteria</taxon>
        <taxon>Pseudomonadati</taxon>
        <taxon>Pseudomonadota</taxon>
        <taxon>Gammaproteobacteria</taxon>
        <taxon>Thiotrichales</taxon>
        <taxon>Thiotrichaceae</taxon>
        <taxon>Thiothrix</taxon>
    </lineage>
</organism>
<dbReference type="EMBL" id="JAFMPM010000008">
    <property type="protein sequence ID" value="MBO0615269.1"/>
    <property type="molecule type" value="Genomic_DNA"/>
</dbReference>
<reference evidence="1 3" key="1">
    <citation type="submission" date="2021-03" db="EMBL/GenBank/DDBJ databases">
        <title>Draft genome and methylome analysis of Thiotrix fructosivoruns ATCC 49748.</title>
        <authorList>
            <person name="Fomenkov A."/>
            <person name="Grabovich M.Y."/>
            <person name="Roberts R.J."/>
        </authorList>
    </citation>
    <scope>NUCLEOTIDE SEQUENCE [LARGE SCALE GENOMIC DNA]</scope>
    <source>
        <strain evidence="1 3">ATCC 49748</strain>
    </source>
</reference>
<name>A0A8B0SM95_9GAMM</name>
<dbReference type="InterPro" id="IPR025354">
    <property type="entry name" value="DUF4258"/>
</dbReference>
<dbReference type="AlphaFoldDB" id="A0A8B0SM95"/>
<keyword evidence="3" id="KW-1185">Reference proteome</keyword>
<evidence type="ECO:0000313" key="1">
    <source>
        <dbReference type="EMBL" id="MBO0615269.1"/>
    </source>
</evidence>
<reference evidence="2" key="2">
    <citation type="submission" date="2021-04" db="EMBL/GenBank/DDBJ databases">
        <title>Complete Genome and methylome analysis of Thiothrix fructosivorans ATCC 49748.</title>
        <authorList>
            <person name="Fomenkov A."/>
            <person name="Sun L."/>
            <person name="Vincze T."/>
            <person name="Grabovich M.Y."/>
            <person name="Roberts R.J."/>
        </authorList>
    </citation>
    <scope>NUCLEOTIDE SEQUENCE</scope>
    <source>
        <strain evidence="2">ATCC 49748</strain>
    </source>
</reference>
<proteinExistence type="predicted"/>
<accession>A0A8B0SM95</accession>
<sequence length="95" mass="10884">MTPHQAKAILNDLASDGQRVFFTRHAEQRMVEREITRMQVLRCLQVGSFEEEPAKDARGNWAMRLRMFTAGEYIRVALAIDEDQHGNLAVIITVI</sequence>
<gene>
    <name evidence="2" type="ORF">J1836_015825</name>
    <name evidence="1" type="ORF">J1836_20440</name>
</gene>
<protein>
    <submittedName>
        <fullName evidence="2">DUF4258 domain-containing protein</fullName>
    </submittedName>
</protein>
<dbReference type="Proteomes" id="UP000664466">
    <property type="component" value="Unassembled WGS sequence"/>
</dbReference>
<dbReference type="RefSeq" id="WP_207252988.1">
    <property type="nucleotide sequence ID" value="NZ_JAFMPM010000008.1"/>
</dbReference>
<dbReference type="Pfam" id="PF14076">
    <property type="entry name" value="DUF4258"/>
    <property type="match status" value="1"/>
</dbReference>
<dbReference type="EMBL" id="CP072748">
    <property type="protein sequence ID" value="QTX10052.1"/>
    <property type="molecule type" value="Genomic_DNA"/>
</dbReference>
<evidence type="ECO:0000313" key="3">
    <source>
        <dbReference type="Proteomes" id="UP000664466"/>
    </source>
</evidence>